<feature type="region of interest" description="Disordered" evidence="1">
    <location>
        <begin position="138"/>
        <end position="158"/>
    </location>
</feature>
<keyword evidence="2" id="KW-0472">Membrane</keyword>
<reference evidence="3 4" key="1">
    <citation type="journal article" date="2014" name="Int. J. Syst. Evol. Microbiol.">
        <title>Nocardioides zeae sp. nov., isolated from the stem of Zea mays.</title>
        <authorList>
            <person name="Glaeser S.P."/>
            <person name="McInroy J.A."/>
            <person name="Busse H.J."/>
            <person name="Kampfer P."/>
        </authorList>
    </citation>
    <scope>NUCLEOTIDE SEQUENCE [LARGE SCALE GENOMIC DNA]</scope>
    <source>
        <strain evidence="3 4">JCM 30728</strain>
    </source>
</reference>
<evidence type="ECO:0000256" key="2">
    <source>
        <dbReference type="SAM" id="Phobius"/>
    </source>
</evidence>
<keyword evidence="2" id="KW-1133">Transmembrane helix</keyword>
<comment type="caution">
    <text evidence="3">The sequence shown here is derived from an EMBL/GenBank/DDBJ whole genome shotgun (WGS) entry which is preliminary data.</text>
</comment>
<gene>
    <name evidence="3" type="ORF">G3T38_14745</name>
</gene>
<proteinExistence type="predicted"/>
<dbReference type="EMBL" id="JAAGXA010000010">
    <property type="protein sequence ID" value="NEN79537.1"/>
    <property type="molecule type" value="Genomic_DNA"/>
</dbReference>
<feature type="transmembrane region" description="Helical" evidence="2">
    <location>
        <begin position="39"/>
        <end position="62"/>
    </location>
</feature>
<dbReference type="RefSeq" id="WP_163773085.1">
    <property type="nucleotide sequence ID" value="NZ_JAAGXA010000010.1"/>
</dbReference>
<organism evidence="3 4">
    <name type="scientific">Nocardioides zeae</name>
    <dbReference type="NCBI Taxonomy" id="1457234"/>
    <lineage>
        <taxon>Bacteria</taxon>
        <taxon>Bacillati</taxon>
        <taxon>Actinomycetota</taxon>
        <taxon>Actinomycetes</taxon>
        <taxon>Propionibacteriales</taxon>
        <taxon>Nocardioidaceae</taxon>
        <taxon>Nocardioides</taxon>
    </lineage>
</organism>
<name>A0A6P0HMT7_9ACTN</name>
<dbReference type="AlphaFoldDB" id="A0A6P0HMT7"/>
<feature type="transmembrane region" description="Helical" evidence="2">
    <location>
        <begin position="83"/>
        <end position="106"/>
    </location>
</feature>
<keyword evidence="4" id="KW-1185">Reference proteome</keyword>
<evidence type="ECO:0000313" key="4">
    <source>
        <dbReference type="Proteomes" id="UP000468687"/>
    </source>
</evidence>
<protein>
    <submittedName>
        <fullName evidence="3">Uncharacterized protein</fullName>
    </submittedName>
</protein>
<dbReference type="Proteomes" id="UP000468687">
    <property type="component" value="Unassembled WGS sequence"/>
</dbReference>
<evidence type="ECO:0000256" key="1">
    <source>
        <dbReference type="SAM" id="MobiDB-lite"/>
    </source>
</evidence>
<feature type="transmembrane region" description="Helical" evidence="2">
    <location>
        <begin position="112"/>
        <end position="132"/>
    </location>
</feature>
<sequence>MKTEHGVPIPRRAAVVLVVGYLAAAAAYLALVLDAMPHRWVIAGAGGGLAAVAFTAAYPLLGETRRQSRVVRAALGYRWGERPWTWSHHVLNGTLALAIGLSLGAAREDDQGLAVISVLAFLWGGVIAVSAVQKRRHERSDRERFGPPESYEAAQRFG</sequence>
<keyword evidence="2" id="KW-0812">Transmembrane</keyword>
<evidence type="ECO:0000313" key="3">
    <source>
        <dbReference type="EMBL" id="NEN79537.1"/>
    </source>
</evidence>
<accession>A0A6P0HMT7</accession>
<feature type="transmembrane region" description="Helical" evidence="2">
    <location>
        <begin position="12"/>
        <end position="33"/>
    </location>
</feature>